<protein>
    <submittedName>
        <fullName evidence="5">Glycerol-3-phosphate-transporting ATPase</fullName>
        <ecNumber evidence="5">3.6.3.20</ecNumber>
    </submittedName>
</protein>
<dbReference type="SUPFAM" id="SSF52540">
    <property type="entry name" value="P-loop containing nucleoside triphosphate hydrolases"/>
    <property type="match status" value="1"/>
</dbReference>
<dbReference type="Proteomes" id="UP000005459">
    <property type="component" value="Unassembled WGS sequence"/>
</dbReference>
<evidence type="ECO:0000256" key="1">
    <source>
        <dbReference type="ARBA" id="ARBA00022448"/>
    </source>
</evidence>
<evidence type="ECO:0000256" key="3">
    <source>
        <dbReference type="ARBA" id="ARBA00022840"/>
    </source>
</evidence>
<dbReference type="Gene3D" id="2.40.50.100">
    <property type="match status" value="1"/>
</dbReference>
<dbReference type="GO" id="GO:0055052">
    <property type="term" value="C:ATP-binding cassette (ABC) transporter complex, substrate-binding subunit-containing"/>
    <property type="evidence" value="ECO:0007669"/>
    <property type="project" value="TreeGrafter"/>
</dbReference>
<name>F9UDZ9_9GAMM</name>
<dbReference type="CDD" id="cd03301">
    <property type="entry name" value="ABC_MalK_N"/>
    <property type="match status" value="1"/>
</dbReference>
<keyword evidence="5" id="KW-0378">Hydrolase</keyword>
<dbReference type="EMBL" id="AFWV01000010">
    <property type="protein sequence ID" value="EGV17556.1"/>
    <property type="molecule type" value="Genomic_DNA"/>
</dbReference>
<dbReference type="PROSITE" id="PS50893">
    <property type="entry name" value="ABC_TRANSPORTER_2"/>
    <property type="match status" value="1"/>
</dbReference>
<dbReference type="GO" id="GO:0008643">
    <property type="term" value="P:carbohydrate transport"/>
    <property type="evidence" value="ECO:0007669"/>
    <property type="project" value="InterPro"/>
</dbReference>
<dbReference type="SUPFAM" id="SSF50331">
    <property type="entry name" value="MOP-like"/>
    <property type="match status" value="1"/>
</dbReference>
<evidence type="ECO:0000259" key="4">
    <source>
        <dbReference type="PROSITE" id="PS50893"/>
    </source>
</evidence>
<dbReference type="InterPro" id="IPR047641">
    <property type="entry name" value="ABC_transpr_MalK/UgpC-like"/>
</dbReference>
<dbReference type="GO" id="GO:0016887">
    <property type="term" value="F:ATP hydrolysis activity"/>
    <property type="evidence" value="ECO:0007669"/>
    <property type="project" value="InterPro"/>
</dbReference>
<dbReference type="PANTHER" id="PTHR43875:SF1">
    <property type="entry name" value="OSMOPROTECTIVE COMPOUNDS UPTAKE ATP-BINDING PROTEIN GGTA"/>
    <property type="match status" value="1"/>
</dbReference>
<dbReference type="InterPro" id="IPR017871">
    <property type="entry name" value="ABC_transporter-like_CS"/>
</dbReference>
<dbReference type="SMART" id="SM00382">
    <property type="entry name" value="AAA"/>
    <property type="match status" value="1"/>
</dbReference>
<dbReference type="Gene3D" id="3.40.50.300">
    <property type="entry name" value="P-loop containing nucleotide triphosphate hydrolases"/>
    <property type="match status" value="1"/>
</dbReference>
<gene>
    <name evidence="5" type="ORF">ThimaDRAFT_3101</name>
</gene>
<dbReference type="InterPro" id="IPR027417">
    <property type="entry name" value="P-loop_NTPase"/>
</dbReference>
<organism evidence="5 6">
    <name type="scientific">Thiocapsa marina 5811</name>
    <dbReference type="NCBI Taxonomy" id="768671"/>
    <lineage>
        <taxon>Bacteria</taxon>
        <taxon>Pseudomonadati</taxon>
        <taxon>Pseudomonadota</taxon>
        <taxon>Gammaproteobacteria</taxon>
        <taxon>Chromatiales</taxon>
        <taxon>Chromatiaceae</taxon>
        <taxon>Thiocapsa</taxon>
    </lineage>
</organism>
<evidence type="ECO:0000313" key="5">
    <source>
        <dbReference type="EMBL" id="EGV17556.1"/>
    </source>
</evidence>
<evidence type="ECO:0000313" key="6">
    <source>
        <dbReference type="Proteomes" id="UP000005459"/>
    </source>
</evidence>
<dbReference type="Pfam" id="PF00005">
    <property type="entry name" value="ABC_tran"/>
    <property type="match status" value="1"/>
</dbReference>
<dbReference type="InterPro" id="IPR008995">
    <property type="entry name" value="Mo/tungstate-bd_C_term_dom"/>
</dbReference>
<accession>F9UDZ9</accession>
<dbReference type="Pfam" id="PF17912">
    <property type="entry name" value="OB_MalK"/>
    <property type="match status" value="1"/>
</dbReference>
<dbReference type="AlphaFoldDB" id="F9UDZ9"/>
<dbReference type="STRING" id="768671.ThimaDRAFT_3101"/>
<dbReference type="FunFam" id="3.40.50.300:FF:000042">
    <property type="entry name" value="Maltose/maltodextrin ABC transporter, ATP-binding protein"/>
    <property type="match status" value="1"/>
</dbReference>
<dbReference type="InterPro" id="IPR003439">
    <property type="entry name" value="ABC_transporter-like_ATP-bd"/>
</dbReference>
<dbReference type="RefSeq" id="WP_007193973.1">
    <property type="nucleotide sequence ID" value="NZ_AFWV01000010.1"/>
</dbReference>
<feature type="domain" description="ABC transporter" evidence="4">
    <location>
        <begin position="4"/>
        <end position="235"/>
    </location>
</feature>
<dbReference type="EC" id="3.6.3.20" evidence="5"/>
<dbReference type="NCBIfam" id="NF008653">
    <property type="entry name" value="PRK11650.1"/>
    <property type="match status" value="1"/>
</dbReference>
<dbReference type="InterPro" id="IPR040582">
    <property type="entry name" value="OB_MalK-like"/>
</dbReference>
<keyword evidence="3" id="KW-0067">ATP-binding</keyword>
<evidence type="ECO:0000256" key="2">
    <source>
        <dbReference type="ARBA" id="ARBA00022741"/>
    </source>
</evidence>
<proteinExistence type="predicted"/>
<dbReference type="PANTHER" id="PTHR43875">
    <property type="entry name" value="MALTODEXTRIN IMPORT ATP-BINDING PROTEIN MSMX"/>
    <property type="match status" value="1"/>
</dbReference>
<keyword evidence="2" id="KW-0547">Nucleotide-binding</keyword>
<dbReference type="InterPro" id="IPR003593">
    <property type="entry name" value="AAA+_ATPase"/>
</dbReference>
<dbReference type="GO" id="GO:0140359">
    <property type="term" value="F:ABC-type transporter activity"/>
    <property type="evidence" value="ECO:0007669"/>
    <property type="project" value="InterPro"/>
</dbReference>
<reference evidence="5 6" key="1">
    <citation type="submission" date="2011-06" db="EMBL/GenBank/DDBJ databases">
        <title>The draft genome of Thiocapsa marina 5811.</title>
        <authorList>
            <consortium name="US DOE Joint Genome Institute (JGI-PGF)"/>
            <person name="Lucas S."/>
            <person name="Han J."/>
            <person name="Cheng J.-F."/>
            <person name="Goodwin L."/>
            <person name="Pitluck S."/>
            <person name="Peters L."/>
            <person name="Land M.L."/>
            <person name="Hauser L."/>
            <person name="Vogl K."/>
            <person name="Liu Z."/>
            <person name="Imhoff J."/>
            <person name="Thiel V."/>
            <person name="Frigaard N.-U."/>
            <person name="Bryant D."/>
            <person name="Woyke T.J."/>
        </authorList>
    </citation>
    <scope>NUCLEOTIDE SEQUENCE [LARGE SCALE GENOMIC DNA]</scope>
    <source>
        <strain evidence="5 6">5811</strain>
    </source>
</reference>
<dbReference type="GO" id="GO:0005524">
    <property type="term" value="F:ATP binding"/>
    <property type="evidence" value="ECO:0007669"/>
    <property type="project" value="UniProtKB-KW"/>
</dbReference>
<dbReference type="InterPro" id="IPR015855">
    <property type="entry name" value="ABC_transpr_MalK-like"/>
</dbReference>
<dbReference type="eggNOG" id="COG3842">
    <property type="taxonomic scope" value="Bacteria"/>
</dbReference>
<dbReference type="OrthoDB" id="9802264at2"/>
<keyword evidence="1" id="KW-0813">Transport</keyword>
<sequence length="381" mass="41205">MASISFEHVSKTYPDGTRVIDGLDLEVGDGELLVLVGPSGCGKSTVLRMLAGLEDLSGGEIRIDGRVVNDLLPQRRNLSMVFQNYALYPHLTVRGNLEFPLKMKGLSRTEIDRRVRETAAMLDLDALLDRRPKALSGGQRQRVAMGRAIAREADAFLMDEPLSNLDARLRVQIRTEIAALQARLGVTTIYVTHDQVEAMTLGQRVAVMRGGRLQQVAPPWEIYQRPSNSFVAGFIGTPGMNLVRAPLDSSNGGLCVRLGDVRLTLTAQALADQPGLADRTGEDVLIGIRPEDICLAEAGATSALTATVRTAESLGHETLLHLDSPLTTVAADAPRRVPHGEPPALIAALRGHHPSRPGDAVRLQLDPADLYFFALDGEAIR</sequence>
<keyword evidence="6" id="KW-1185">Reference proteome</keyword>
<dbReference type="PROSITE" id="PS00211">
    <property type="entry name" value="ABC_TRANSPORTER_1"/>
    <property type="match status" value="1"/>
</dbReference>